<evidence type="ECO:0000313" key="2">
    <source>
        <dbReference type="RefSeq" id="XP_073789561.1"/>
    </source>
</evidence>
<dbReference type="RefSeq" id="XP_073789561.1">
    <property type="nucleotide sequence ID" value="XM_073933460.1"/>
</dbReference>
<proteinExistence type="predicted"/>
<name>A0AC58I5S0_DANRE</name>
<gene>
    <name evidence="2" type="primary">LOC141379357</name>
</gene>
<dbReference type="Proteomes" id="UP000000437">
    <property type="component" value="Chromosome 20"/>
</dbReference>
<accession>A0AC58I5S0</accession>
<reference evidence="2" key="1">
    <citation type="submission" date="2025-08" db="UniProtKB">
        <authorList>
            <consortium name="RefSeq"/>
        </authorList>
    </citation>
    <scope>IDENTIFICATION</scope>
    <source>
        <strain evidence="2">Tuebingen</strain>
        <tissue evidence="2">Fibroblasts and whole tissue</tissue>
    </source>
</reference>
<evidence type="ECO:0000313" key="1">
    <source>
        <dbReference type="Proteomes" id="UP000000437"/>
    </source>
</evidence>
<organism evidence="1 2">
    <name type="scientific">Danio rerio</name>
    <name type="common">Zebrafish</name>
    <name type="synonym">Brachydanio rerio</name>
    <dbReference type="NCBI Taxonomy" id="7955"/>
    <lineage>
        <taxon>Eukaryota</taxon>
        <taxon>Metazoa</taxon>
        <taxon>Chordata</taxon>
        <taxon>Craniata</taxon>
        <taxon>Vertebrata</taxon>
        <taxon>Euteleostomi</taxon>
        <taxon>Actinopterygii</taxon>
        <taxon>Neopterygii</taxon>
        <taxon>Teleostei</taxon>
        <taxon>Ostariophysi</taxon>
        <taxon>Cypriniformes</taxon>
        <taxon>Danionidae</taxon>
        <taxon>Danioninae</taxon>
        <taxon>Danio</taxon>
    </lineage>
</organism>
<keyword evidence="1" id="KW-1185">Reference proteome</keyword>
<protein>
    <submittedName>
        <fullName evidence="2">L-selectin-like</fullName>
    </submittedName>
</protein>
<sequence length="368" mass="40938">MTEGGVKNRAILVHIGVFLPLWMIMVNVEGWTYHTHTETMTWNDSRKWCQTHHTDIVMVHNENVTNALKEKLPKLNSAPYYWIGMKKINDTWMWVANGQAADYINWAETEPNNRLSEENCVEMYITSLSKSGNWNDDSCSNPKYPVCHKAHCPNITCGDRKVCEEQVNDYSCVCKPGFLGPQCDTVVSCPHLSTPTKGWMECSGLYGNYSLDSKCQFSCAAGYKLKGTAELNCNSSGAWNAPLPSCAAECFPLLLFGGRLINCTEAHDSSRSACTVQCPPGHLLLGFSRFSYRADDTWECAYPMMCASYIHFLIALLASAVISMFCGCLCGCCICRKSKKVTSRTQQETINPAYEAEPPPLEGPLCSA</sequence>